<evidence type="ECO:0000313" key="7">
    <source>
        <dbReference type="EMBL" id="NIJ01598.1"/>
    </source>
</evidence>
<dbReference type="PROSITE" id="PS51257">
    <property type="entry name" value="PROKAR_LIPOPROTEIN"/>
    <property type="match status" value="1"/>
</dbReference>
<dbReference type="RefSeq" id="WP_338112554.1">
    <property type="nucleotide sequence ID" value="NZ_BAAAVO010000013.1"/>
</dbReference>
<evidence type="ECO:0000259" key="6">
    <source>
        <dbReference type="PROSITE" id="PS50983"/>
    </source>
</evidence>
<accession>A0ABX0TGF1</accession>
<feature type="signal peptide" evidence="5">
    <location>
        <begin position="1"/>
        <end position="32"/>
    </location>
</feature>
<feature type="domain" description="Fe/B12 periplasmic-binding" evidence="6">
    <location>
        <begin position="62"/>
        <end position="323"/>
    </location>
</feature>
<dbReference type="PANTHER" id="PTHR30532">
    <property type="entry name" value="IRON III DICITRATE-BINDING PERIPLASMIC PROTEIN"/>
    <property type="match status" value="1"/>
</dbReference>
<proteinExistence type="inferred from homology"/>
<dbReference type="InterPro" id="IPR051313">
    <property type="entry name" value="Bact_iron-sidero_bind"/>
</dbReference>
<dbReference type="EMBL" id="JAAOZD010000003">
    <property type="protein sequence ID" value="NIJ01598.1"/>
    <property type="molecule type" value="Genomic_DNA"/>
</dbReference>
<evidence type="ECO:0000256" key="2">
    <source>
        <dbReference type="ARBA" id="ARBA00008814"/>
    </source>
</evidence>
<gene>
    <name evidence="7" type="ORF">FHR86_001919</name>
</gene>
<evidence type="ECO:0000313" key="8">
    <source>
        <dbReference type="Proteomes" id="UP000802392"/>
    </source>
</evidence>
<keyword evidence="8" id="KW-1185">Reference proteome</keyword>
<dbReference type="InterPro" id="IPR002491">
    <property type="entry name" value="ABC_transptr_periplasmic_BD"/>
</dbReference>
<comment type="caution">
    <text evidence="7">The sequence shown here is derived from an EMBL/GenBank/DDBJ whole genome shotgun (WGS) entry which is preliminary data.</text>
</comment>
<evidence type="ECO:0000256" key="4">
    <source>
        <dbReference type="ARBA" id="ARBA00022729"/>
    </source>
</evidence>
<evidence type="ECO:0000256" key="5">
    <source>
        <dbReference type="SAM" id="SignalP"/>
    </source>
</evidence>
<reference evidence="7 8" key="1">
    <citation type="submission" date="2020-03" db="EMBL/GenBank/DDBJ databases">
        <title>Genomic Encyclopedia of Type Strains, Phase III (KMG-III): the genomes of soil and plant-associated and newly described type strains.</title>
        <authorList>
            <person name="Whitman W."/>
        </authorList>
    </citation>
    <scope>NUCLEOTIDE SEQUENCE [LARGE SCALE GENOMIC DNA]</scope>
    <source>
        <strain evidence="7 8">CECT 4207</strain>
    </source>
</reference>
<dbReference type="Pfam" id="PF01497">
    <property type="entry name" value="Peripla_BP_2"/>
    <property type="match status" value="1"/>
</dbReference>
<comment type="subcellular location">
    <subcellularLocation>
        <location evidence="1">Cell envelope</location>
    </subcellularLocation>
</comment>
<dbReference type="Proteomes" id="UP000802392">
    <property type="component" value="Unassembled WGS sequence"/>
</dbReference>
<feature type="chain" id="PRO_5047072013" evidence="5">
    <location>
        <begin position="33"/>
        <end position="323"/>
    </location>
</feature>
<dbReference type="SUPFAM" id="SSF53807">
    <property type="entry name" value="Helical backbone' metal receptor"/>
    <property type="match status" value="1"/>
</dbReference>
<protein>
    <submittedName>
        <fullName evidence="7">Iron complex transport system substrate-binding protein</fullName>
    </submittedName>
</protein>
<keyword evidence="4 5" id="KW-0732">Signal</keyword>
<organism evidence="7 8">
    <name type="scientific">Paenarthrobacter ilicis</name>
    <dbReference type="NCBI Taxonomy" id="43665"/>
    <lineage>
        <taxon>Bacteria</taxon>
        <taxon>Bacillati</taxon>
        <taxon>Actinomycetota</taxon>
        <taxon>Actinomycetes</taxon>
        <taxon>Micrococcales</taxon>
        <taxon>Micrococcaceae</taxon>
        <taxon>Paenarthrobacter</taxon>
    </lineage>
</organism>
<evidence type="ECO:0000256" key="3">
    <source>
        <dbReference type="ARBA" id="ARBA00022448"/>
    </source>
</evidence>
<dbReference type="Gene3D" id="3.40.50.1980">
    <property type="entry name" value="Nitrogenase molybdenum iron protein domain"/>
    <property type="match status" value="2"/>
</dbReference>
<evidence type="ECO:0000256" key="1">
    <source>
        <dbReference type="ARBA" id="ARBA00004196"/>
    </source>
</evidence>
<name>A0ABX0TGF1_9MICC</name>
<keyword evidence="3" id="KW-0813">Transport</keyword>
<dbReference type="PANTHER" id="PTHR30532:SF1">
    <property type="entry name" value="IRON(3+)-HYDROXAMATE-BINDING PROTEIN FHUD"/>
    <property type="match status" value="1"/>
</dbReference>
<dbReference type="PROSITE" id="PS50983">
    <property type="entry name" value="FE_B12_PBP"/>
    <property type="match status" value="1"/>
</dbReference>
<sequence length="323" mass="34808">MISRTKTMSAAVAALASAALLLSGCASTGASASTDASASTTSATRTVTSEVKEVNIPAEPKKALGMYTTDLDMLITLGIPLASQQPIRDSGYSGFPYFFNQDALKGITPFTNYPEFNFEAILKAQPDVILNGLGYEKELDGKLSDIAPTYTFNGFDGSDWRTKFKTVAEAFGKTGQYQAWMDKYQAKVDDVKKRLAQAGKSNMVIGPVDYYEDQVSVNCYGTPCLVIRDLGLKVSPLADGEGVKLSAEQLEQLNGIDAIITTEVPEKDGANPDAFAPLANNKLWTSLPAVANKQIHTYDLEMIYGSPSGQYALLEKFEKALLS</sequence>
<comment type="similarity">
    <text evidence="2">Belongs to the bacterial solute-binding protein 8 family.</text>
</comment>